<comment type="caution">
    <text evidence="1">The sequence shown here is derived from an EMBL/GenBank/DDBJ whole genome shotgun (WGS) entry which is preliminary data.</text>
</comment>
<gene>
    <name evidence="1" type="ORF">LV92_02998</name>
</gene>
<dbReference type="Proteomes" id="UP000249696">
    <property type="component" value="Unassembled WGS sequence"/>
</dbReference>
<dbReference type="EMBL" id="QLLN01000005">
    <property type="protein sequence ID" value="RAJ10249.1"/>
    <property type="molecule type" value="Genomic_DNA"/>
</dbReference>
<evidence type="ECO:0000313" key="1">
    <source>
        <dbReference type="EMBL" id="RAJ10249.1"/>
    </source>
</evidence>
<sequence>MNFNNPYGSTIIVFKYGIIVGNTGLSAKFANITDFHKIIPKLGFSSEGLDVVAWSFSKLFFKAGSEIF</sequence>
<accession>A0A327R057</accession>
<organism evidence="1 2">
    <name type="scientific">Arenibacter echinorum</name>
    <dbReference type="NCBI Taxonomy" id="440515"/>
    <lineage>
        <taxon>Bacteria</taxon>
        <taxon>Pseudomonadati</taxon>
        <taxon>Bacteroidota</taxon>
        <taxon>Flavobacteriia</taxon>
        <taxon>Flavobacteriales</taxon>
        <taxon>Flavobacteriaceae</taxon>
        <taxon>Arenibacter</taxon>
    </lineage>
</organism>
<keyword evidence="2" id="KW-1185">Reference proteome</keyword>
<proteinExistence type="predicted"/>
<name>A0A327R057_9FLAO</name>
<dbReference type="AlphaFoldDB" id="A0A327R057"/>
<evidence type="ECO:0000313" key="2">
    <source>
        <dbReference type="Proteomes" id="UP000249696"/>
    </source>
</evidence>
<reference evidence="1 2" key="1">
    <citation type="submission" date="2018-06" db="EMBL/GenBank/DDBJ databases">
        <title>Genomic Encyclopedia of Archaeal and Bacterial Type Strains, Phase II (KMG-II): from individual species to whole genera.</title>
        <authorList>
            <person name="Goeker M."/>
        </authorList>
    </citation>
    <scope>NUCLEOTIDE SEQUENCE [LARGE SCALE GENOMIC DNA]</scope>
    <source>
        <strain evidence="1 2">DSM 23522</strain>
    </source>
</reference>
<protein>
    <submittedName>
        <fullName evidence="1">Uncharacterized protein</fullName>
    </submittedName>
</protein>